<evidence type="ECO:0000313" key="2">
    <source>
        <dbReference type="Proteomes" id="UP000000442"/>
    </source>
</evidence>
<dbReference type="Proteomes" id="UP000000442">
    <property type="component" value="Chromosome"/>
</dbReference>
<dbReference type="RefSeq" id="WP_015903118.1">
    <property type="nucleotide sequence ID" value="NC_012108.1"/>
</dbReference>
<gene>
    <name evidence="1" type="ordered locus">HRM2_12170</name>
</gene>
<reference evidence="1 2" key="1">
    <citation type="journal article" date="2009" name="Environ. Microbiol.">
        <title>Genome sequence of Desulfobacterium autotrophicum HRM2, a marine sulfate reducer oxidizing organic carbon completely to carbon dioxide.</title>
        <authorList>
            <person name="Strittmatter A.W."/>
            <person name="Liesegang H."/>
            <person name="Rabus R."/>
            <person name="Decker I."/>
            <person name="Amann J."/>
            <person name="Andres S."/>
            <person name="Henne A."/>
            <person name="Fricke W.F."/>
            <person name="Martinez-Arias R."/>
            <person name="Bartels D."/>
            <person name="Goesmann A."/>
            <person name="Krause L."/>
            <person name="Puehler A."/>
            <person name="Klenk H.P."/>
            <person name="Richter M."/>
            <person name="Schuler M."/>
            <person name="Gloeckner F.O."/>
            <person name="Meyerdierks A."/>
            <person name="Gottschalk G."/>
            <person name="Amann R."/>
        </authorList>
    </citation>
    <scope>NUCLEOTIDE SEQUENCE [LARGE SCALE GENOMIC DNA]</scope>
    <source>
        <strain evidence="2">ATCC 43914 / DSM 3382 / HRM2</strain>
    </source>
</reference>
<keyword evidence="2" id="KW-1185">Reference proteome</keyword>
<evidence type="ECO:0000313" key="1">
    <source>
        <dbReference type="EMBL" id="ACN14329.1"/>
    </source>
</evidence>
<organism evidence="1 2">
    <name type="scientific">Desulforapulum autotrophicum (strain ATCC 43914 / DSM 3382 / VKM B-1955 / HRM2)</name>
    <name type="common">Desulfobacterium autotrophicum</name>
    <dbReference type="NCBI Taxonomy" id="177437"/>
    <lineage>
        <taxon>Bacteria</taxon>
        <taxon>Pseudomonadati</taxon>
        <taxon>Thermodesulfobacteriota</taxon>
        <taxon>Desulfobacteria</taxon>
        <taxon>Desulfobacterales</taxon>
        <taxon>Desulfobacteraceae</taxon>
        <taxon>Desulforapulum</taxon>
    </lineage>
</organism>
<dbReference type="EMBL" id="CP001087">
    <property type="protein sequence ID" value="ACN14329.1"/>
    <property type="molecule type" value="Genomic_DNA"/>
</dbReference>
<dbReference type="AlphaFoldDB" id="C0QM23"/>
<name>C0QM23_DESAH</name>
<dbReference type="KEGG" id="dat:HRM2_12170"/>
<dbReference type="OrthoDB" id="5421712at2"/>
<sequence length="100" mass="11354">MNQDHVLKINRIGSNGVVTDNFPIYTMRDGLLFRTIAHPMGWSECPDYKFGSDGKFYRTKHHLQGISLMPEYEFGPGGMLYRTQTHVEGSGSDPEFVVLD</sequence>
<dbReference type="HOGENOM" id="CLU_2301230_0_0_7"/>
<proteinExistence type="predicted"/>
<protein>
    <submittedName>
        <fullName evidence="1">Uncharacterized protein</fullName>
    </submittedName>
</protein>
<accession>C0QM23</accession>